<feature type="region of interest" description="Disordered" evidence="6">
    <location>
        <begin position="1744"/>
        <end position="2059"/>
    </location>
</feature>
<feature type="compositionally biased region" description="Polar residues" evidence="6">
    <location>
        <begin position="1811"/>
        <end position="1820"/>
    </location>
</feature>
<dbReference type="GO" id="GO:0005634">
    <property type="term" value="C:nucleus"/>
    <property type="evidence" value="ECO:0007669"/>
    <property type="project" value="UniProtKB-SubCell"/>
</dbReference>
<evidence type="ECO:0000256" key="6">
    <source>
        <dbReference type="SAM" id="MobiDB-lite"/>
    </source>
</evidence>
<comment type="similarity">
    <text evidence="3">Belongs to the HIR3 family.</text>
</comment>
<dbReference type="EMBL" id="RBVV01000136">
    <property type="protein sequence ID" value="RNJ53556.1"/>
    <property type="molecule type" value="Genomic_DNA"/>
</dbReference>
<feature type="compositionally biased region" description="Basic and acidic residues" evidence="6">
    <location>
        <begin position="1851"/>
        <end position="1863"/>
    </location>
</feature>
<dbReference type="GO" id="GO:0000417">
    <property type="term" value="C:HIR complex"/>
    <property type="evidence" value="ECO:0007669"/>
    <property type="project" value="TreeGrafter"/>
</dbReference>
<dbReference type="Proteomes" id="UP000267145">
    <property type="component" value="Unassembled WGS sequence"/>
</dbReference>
<feature type="compositionally biased region" description="Acidic residues" evidence="6">
    <location>
        <begin position="1913"/>
        <end position="2059"/>
    </location>
</feature>
<feature type="compositionally biased region" description="Basic and acidic residues" evidence="6">
    <location>
        <begin position="362"/>
        <end position="377"/>
    </location>
</feature>
<sequence>MPAFQAINVEPEENLDDEIDNTRQIHIDEALKRFQTALKLHAQGPRFFDEATDAYDDLFKSDIFQYPEAATEYERAELPASQLAVEASFAAGIDIQSGEVDGADSTLPQALFLAHKNHGQFLLDRIKHTARRTAVPPKAFFQQDDVKEQAQKALLDFNAALDRDPSDAELWRRIARVAGYLNSGRIRRYCLEAAIELDDDPTVEEVEPPSLAEGLAGEELKEHLQVLSDDMGLSHPILGPWVKHDMPALIKRHLDPIPFLPNPTKSLETTRSILTVSESKISIRCPTAAWSELGMALVQLVAEVGFTGKGITIDLPNSEPDEEAMDITDAIQKQLNEEVSSAAVDVGLPDAMDVSDSATKTEAADERAAADGLKPRSEAASAPARKRSQSVAGLAEAGEDENAGEKRSKRIRRRETAGAGEVVNSSALHATQLAQYQAVDQHLFQKTKDVLENIGVTDQSVLDRIGEILELCTSEDRSDKSTSQATIDLKSTITSFNADNAKILINKKETDTLGMSAFLEHAKGGNQKVSASPAFRESHGLGSFAKRLNAGWTTVQDIAWEWLKTIAPSYVEYKWSDMMKAAVVHVISRFDQDIYEMAKYEIEATAQSKHAEQELMRIHNLVEMLFELHLDIYERITNPNSAVEYSIRVEAKGRLARWLAFASELFQACLDPRSDLAARFLWAAVFSTTLTDNVSREYILQCWTSLRDFLTNEGVEALFLQNNAVLTEISSAAADREISKLTTMDFFLGLFQDDISDPVAIIDNLEPVLNADSVYVPRSDSDGEAISGKNKRIPIRDCASQGLQDLWKFIKGTSTELRLFLWSRLSDAYGSISYATKQFSCQLRAIEMVVADFEGDLYLKNPNDTRPVLLLRMMKSLDELLIRALSLALNEQSAYDIVDEDHLKATAAALAKLSCMLHVSASLEDEIRIGMTQAPSGGSVFQAFMNKLREIQVRTWCLQYTVLKTGIIQHTDVFPKHESDLAEYLAAIHNVLGPRKSCKASNKIFLKMMRMELLKLKNIDNWEDYLGQVLYDLHGLKLGVGIWEVQDHGCPPEKLERRNTIQLADKITVLARRMPMKDLLKSELKTTIEHMQGAIGPVRSTPQMVHNLRNYTEYFKRPVHPLRLYQALKGGVELDTVSVNAPETVLANHGWFFLLGSIALSKYKLVDLSKRQTPGAMDDLRIGATFLRHQLQFTPNNWEGWFRLAECFDYEVEDAVVWSADKMNKDRAELVKFQRNSIHCHTLALSKSVGADTDYEEGDPLHDLYHNFAMRLYASSREPFAMEPFQHSNHERTFIENTGMGTFQRVLHNQMQDYKVWKYAAGLFHKAMRRKPCNWKNPFMVSKCLWKMYQTPDENLSATDRATKPTVDRVIKALEHAIDVASAVPKTRNSDPILEPHYKILSIAQKLVTRGDLSSEQATIILARQPFGIRAETDDGDTSEDTEDWEEYVIRSLRHLRDKDKSNWQHRMIVRHARLLFDDSAQSNADYVQAKAAFNVLRESMFTKTMVMNVWKCEAERPGRHHVFTEQYVRLMVKILVVMSDRVSLEALLRRIRKKGTEFYHFADLWQTCCHSYLALLRQSHKVRPNEEDKFKLVATEDFEIMADRLAEWAGEFAGDLPVLQCMKEAIELKKLNGGLMKAGAIDEVINDCYTYLYLEIGPTLPGPSPSEVLEARARARAREEAQNDASNSLKPQSTLTNILNPPGSQEANGDGEKQAEALPRKKVGIRRPDILRRAEQVYTRAMEAPKSAGLASKSRLGSISSGKRGSNTPNGGEAASPASDGSDMDEPVGDDTEMKDEPTIDEGDDPDATAQMTAASSPRGSIHDSADDESDLSDVPEGWDEEPPPSMLFHDMKAEDGHHSSDEDADEADEEGDEEQEDEQEDETMGGVDADVEDETMEAHEEDETLAGHEDEMLDDHEDETLGDHEDETLGDQEDETLGDHEDETLEGHEDDETMEGHEEDETIGGPEEDDEEAEEEEEEENEEEAEEGDEAEEAEEGDEAEEDEEAEEEGEDEAEEAGEDGEEEDEEEEEEEEEEEGDSREVADEDEEGSEAVETDG</sequence>
<comment type="function">
    <text evidence="1">Has a role in a nucleosome assembly pathway that is required for the integrity of heterochromatin and proper chromosome segregation.</text>
</comment>
<feature type="compositionally biased region" description="Basic and acidic residues" evidence="6">
    <location>
        <begin position="1711"/>
        <end position="1720"/>
    </location>
</feature>
<gene>
    <name evidence="7" type="primary">HIR3</name>
    <name evidence="7" type="ORF">D7B24_001709</name>
</gene>
<dbReference type="GO" id="GO:0006325">
    <property type="term" value="P:chromatin organization"/>
    <property type="evidence" value="ECO:0007669"/>
    <property type="project" value="InterPro"/>
</dbReference>
<dbReference type="InterPro" id="IPR033053">
    <property type="entry name" value="Hir3/CABIN1"/>
</dbReference>
<feature type="compositionally biased region" description="Polar residues" evidence="6">
    <location>
        <begin position="1684"/>
        <end position="1708"/>
    </location>
</feature>
<evidence type="ECO:0000256" key="3">
    <source>
        <dbReference type="ARBA" id="ARBA00007335"/>
    </source>
</evidence>
<feature type="region of interest" description="Disordered" evidence="6">
    <location>
        <begin position="354"/>
        <end position="423"/>
    </location>
</feature>
<comment type="caution">
    <text evidence="7">The sequence shown here is derived from an EMBL/GenBank/DDBJ whole genome shotgun (WGS) entry which is preliminary data.</text>
</comment>
<evidence type="ECO:0000313" key="8">
    <source>
        <dbReference type="Proteomes" id="UP000267145"/>
    </source>
</evidence>
<feature type="compositionally biased region" description="Acidic residues" evidence="6">
    <location>
        <begin position="1783"/>
        <end position="1808"/>
    </location>
</feature>
<accession>A0A3M9Y0X8</accession>
<dbReference type="GO" id="GO:0031491">
    <property type="term" value="F:nucleosome binding"/>
    <property type="evidence" value="ECO:0007669"/>
    <property type="project" value="TreeGrafter"/>
</dbReference>
<evidence type="ECO:0000256" key="4">
    <source>
        <dbReference type="ARBA" id="ARBA00014848"/>
    </source>
</evidence>
<dbReference type="GeneID" id="39605398"/>
<dbReference type="PANTHER" id="PTHR15502">
    <property type="entry name" value="CALCINEURIN-BINDING PROTEIN CABIN 1-RELATED"/>
    <property type="match status" value="1"/>
</dbReference>
<keyword evidence="8" id="KW-1185">Reference proteome</keyword>
<feature type="compositionally biased region" description="Acidic residues" evidence="6">
    <location>
        <begin position="1827"/>
        <end position="1844"/>
    </location>
</feature>
<feature type="compositionally biased region" description="Basic and acidic residues" evidence="6">
    <location>
        <begin position="1670"/>
        <end position="1682"/>
    </location>
</feature>
<dbReference type="STRING" id="1051616.A0A3M9Y0X8"/>
<proteinExistence type="inferred from homology"/>
<evidence type="ECO:0000313" key="7">
    <source>
        <dbReference type="EMBL" id="RNJ53556.1"/>
    </source>
</evidence>
<feature type="region of interest" description="Disordered" evidence="6">
    <location>
        <begin position="1665"/>
        <end position="1728"/>
    </location>
</feature>
<feature type="compositionally biased region" description="Polar residues" evidence="6">
    <location>
        <begin position="1756"/>
        <end position="1771"/>
    </location>
</feature>
<evidence type="ECO:0000256" key="1">
    <source>
        <dbReference type="ARBA" id="ARBA00002687"/>
    </source>
</evidence>
<reference evidence="7 8" key="1">
    <citation type="submission" date="2018-10" db="EMBL/GenBank/DDBJ databases">
        <title>Genome sequence of Verticillium nonalfalfae VnAa140.</title>
        <authorList>
            <person name="Stajich J.E."/>
            <person name="Kasson M.T."/>
        </authorList>
    </citation>
    <scope>NUCLEOTIDE SEQUENCE [LARGE SCALE GENOMIC DNA]</scope>
    <source>
        <strain evidence="7 8">VnAa140</strain>
    </source>
</reference>
<protein>
    <recommendedName>
        <fullName evidence="4">Histone transcription regulator 3 homolog</fullName>
    </recommendedName>
</protein>
<name>A0A3M9Y0X8_9PEZI</name>
<dbReference type="PANTHER" id="PTHR15502:SF7">
    <property type="entry name" value="CALCINEURIN-BINDING PROTEIN CABIN-1"/>
    <property type="match status" value="1"/>
</dbReference>
<organism evidence="7 8">
    <name type="scientific">Verticillium nonalfalfae</name>
    <dbReference type="NCBI Taxonomy" id="1051616"/>
    <lineage>
        <taxon>Eukaryota</taxon>
        <taxon>Fungi</taxon>
        <taxon>Dikarya</taxon>
        <taxon>Ascomycota</taxon>
        <taxon>Pezizomycotina</taxon>
        <taxon>Sordariomycetes</taxon>
        <taxon>Hypocreomycetidae</taxon>
        <taxon>Glomerellales</taxon>
        <taxon>Plectosphaerellaceae</taxon>
        <taxon>Verticillium</taxon>
    </lineage>
</organism>
<evidence type="ECO:0000256" key="5">
    <source>
        <dbReference type="ARBA" id="ARBA00023242"/>
    </source>
</evidence>
<keyword evidence="5" id="KW-0539">Nucleus</keyword>
<evidence type="ECO:0000256" key="2">
    <source>
        <dbReference type="ARBA" id="ARBA00004123"/>
    </source>
</evidence>
<comment type="subcellular location">
    <subcellularLocation>
        <location evidence="2">Nucleus</location>
    </subcellularLocation>
</comment>
<dbReference type="RefSeq" id="XP_028491714.1">
    <property type="nucleotide sequence ID" value="XM_028635931.1"/>
</dbReference>
<feature type="compositionally biased region" description="Acidic residues" evidence="6">
    <location>
        <begin position="1864"/>
        <end position="1906"/>
    </location>
</feature>